<feature type="compositionally biased region" description="Low complexity" evidence="1">
    <location>
        <begin position="688"/>
        <end position="701"/>
    </location>
</feature>
<accession>E4XTA6</accession>
<feature type="region of interest" description="Disordered" evidence="1">
    <location>
        <begin position="838"/>
        <end position="876"/>
    </location>
</feature>
<feature type="compositionally biased region" description="Polar residues" evidence="1">
    <location>
        <begin position="601"/>
        <end position="612"/>
    </location>
</feature>
<feature type="compositionally biased region" description="Polar residues" evidence="1">
    <location>
        <begin position="211"/>
        <end position="246"/>
    </location>
</feature>
<feature type="compositionally biased region" description="Basic and acidic residues" evidence="1">
    <location>
        <begin position="561"/>
        <end position="572"/>
    </location>
</feature>
<reference evidence="2 3" key="1">
    <citation type="journal article" date="2010" name="Science">
        <title>Plasticity of animal genome architecture unmasked by rapid evolution of a pelagic tunicate.</title>
        <authorList>
            <person name="Denoeud F."/>
            <person name="Henriet S."/>
            <person name="Mungpakdee S."/>
            <person name="Aury J.M."/>
            <person name="Da Silva C."/>
            <person name="Brinkmann H."/>
            <person name="Mikhaleva J."/>
            <person name="Olsen L.C."/>
            <person name="Jubin C."/>
            <person name="Canestro C."/>
            <person name="Bouquet J.M."/>
            <person name="Danks G."/>
            <person name="Poulain J."/>
            <person name="Campsteijn C."/>
            <person name="Adamski M."/>
            <person name="Cross I."/>
            <person name="Yadetie F."/>
            <person name="Muffato M."/>
            <person name="Louis A."/>
            <person name="Butcher S."/>
            <person name="Tsagkogeorga G."/>
            <person name="Konrad A."/>
            <person name="Singh S."/>
            <person name="Jensen M.F."/>
            <person name="Cong E.H."/>
            <person name="Eikeseth-Otteraa H."/>
            <person name="Noel B."/>
            <person name="Anthouard V."/>
            <person name="Porcel B.M."/>
            <person name="Kachouri-Lafond R."/>
            <person name="Nishino A."/>
            <person name="Ugolini M."/>
            <person name="Chourrout P."/>
            <person name="Nishida H."/>
            <person name="Aasland R."/>
            <person name="Huzurbazar S."/>
            <person name="Westhof E."/>
            <person name="Delsuc F."/>
            <person name="Lehrach H."/>
            <person name="Reinhardt R."/>
            <person name="Weissenbach J."/>
            <person name="Roy S.W."/>
            <person name="Artiguenave F."/>
            <person name="Postlethwait J.H."/>
            <person name="Manak J.R."/>
            <person name="Thompson E.M."/>
            <person name="Jaillon O."/>
            <person name="Du Pasquier L."/>
            <person name="Boudinot P."/>
            <person name="Liberles D.A."/>
            <person name="Volff J.N."/>
            <person name="Philippe H."/>
            <person name="Lenhard B."/>
            <person name="Roest Crollius H."/>
            <person name="Wincker P."/>
            <person name="Chourrout D."/>
        </authorList>
    </citation>
    <scope>NUCLEOTIDE SEQUENCE [LARGE SCALE GENOMIC DNA]</scope>
</reference>
<evidence type="ECO:0000313" key="2">
    <source>
        <dbReference type="EMBL" id="CBY12968.1"/>
    </source>
</evidence>
<feature type="compositionally biased region" description="Polar residues" evidence="1">
    <location>
        <begin position="30"/>
        <end position="55"/>
    </location>
</feature>
<feature type="compositionally biased region" description="Polar residues" evidence="1">
    <location>
        <begin position="748"/>
        <end position="763"/>
    </location>
</feature>
<dbReference type="Proteomes" id="UP000001307">
    <property type="component" value="Unassembled WGS sequence"/>
</dbReference>
<feature type="compositionally biased region" description="Pro residues" evidence="1">
    <location>
        <begin position="501"/>
        <end position="514"/>
    </location>
</feature>
<organism evidence="2 3">
    <name type="scientific">Oikopleura dioica</name>
    <name type="common">Tunicate</name>
    <dbReference type="NCBI Taxonomy" id="34765"/>
    <lineage>
        <taxon>Eukaryota</taxon>
        <taxon>Metazoa</taxon>
        <taxon>Chordata</taxon>
        <taxon>Tunicata</taxon>
        <taxon>Appendicularia</taxon>
        <taxon>Copelata</taxon>
        <taxon>Oikopleuridae</taxon>
        <taxon>Oikopleura</taxon>
    </lineage>
</organism>
<feature type="region of interest" description="Disordered" evidence="1">
    <location>
        <begin position="548"/>
        <end position="800"/>
    </location>
</feature>
<dbReference type="InParanoid" id="E4XTA6"/>
<feature type="region of interest" description="Disordered" evidence="1">
    <location>
        <begin position="806"/>
        <end position="825"/>
    </location>
</feature>
<feature type="region of interest" description="Disordered" evidence="1">
    <location>
        <begin position="19"/>
        <end position="56"/>
    </location>
</feature>
<protein>
    <submittedName>
        <fullName evidence="2">Uncharacterized protein</fullName>
    </submittedName>
</protein>
<proteinExistence type="predicted"/>
<gene>
    <name evidence="2" type="ORF">GSOID_T00003041001</name>
</gene>
<name>E4XTA6_OIKDI</name>
<sequence>MNLFQKRQQHVQKYIVDQPNENYDKDANHSHLQNGNSVNNGVSEKNGNYSPSPMFSVNLKHVAGNNASSDGAENGHQNGEASFNIQLRQTGQLESLTRERESSAESSQNENELKYATNGLNSASKRHQLNQQNDEEDRQSVNSQMSNESALSTTSLLSTTNTFARGWARTEDSHARQNSSTFKSGKITSISCSSSIKIGNGGSKPYPLWNAKNTPSPRNSLSDVESFQQNSNFQKPSSHSAASFQPQAPVFRSKPATSQSTFSPATSVTPTALNSHQKSELFSSTKTRQAASSERTRSSSWAPTSQKISSNGFTKKAPPPPPTGKPAMSPLLSRRLAASPAPSIPEQAFNFSPRNSCSSNTPETFKSSFSDLQIGSPMTQRKLNNPPAKQEIELRSPLPKVASFSLEWDQNSNNFQNEPEPESNSINIEDVSCQSEFRQPDIVVDFDMKSPVPTYLNGNSCHAPTVEDEQFQEDTASVTSFNSEVFEQQQAMEGFASAPAAPAPPAEAPAPPRPEPVDQSNQMTPTANLMASAFKMSAVPKLRKVAEPQVKWGGQQPVSQDRVHNSVKEEQNRVFQDQQRQRMEQQKREIEDKRVREEASRVQQVSAVSHSAQFAPLKNAAAQHSRRVHFSEAEGLRQQQGPLSYNKAATGFRANSLPETPAAPVSRPVTLPQTNRSAAPRPKFMAKSSNSTPTESWSSHSIGNGAIPQNAAVEMDNPATPAQKPQPSRWQPSVKPSLPPVQIPDYPSGNSIVMDNLDATYNSPPLPQSAHRRVNLSPPQKTPPPTPTKPIWYPGMRADPMQFSGRKMQYKTGPPPPAPKVGVASSDILAGPSRLVDKFELNKPAKQEFVPRPRGGSGSRPGSRNGFTSLRDGYESDSGLAYRSKTANFSQFNNGPAKAQEAPATFVFDPMQSRGRGAKMFERQKNRMGKFTRDHREDYEQFKGQQTKNESFQHQVPVLPALSSVPPKPSLARPQRKNKEIGDFNRIMNRSGNRAAPNVWSPSGAHDF</sequence>
<evidence type="ECO:0000313" key="3">
    <source>
        <dbReference type="Proteomes" id="UP000001307"/>
    </source>
</evidence>
<feature type="compositionally biased region" description="Polar residues" evidence="1">
    <location>
        <begin position="255"/>
        <end position="313"/>
    </location>
</feature>
<feature type="compositionally biased region" description="Basic and acidic residues" evidence="1">
    <location>
        <begin position="838"/>
        <end position="851"/>
    </location>
</feature>
<feature type="compositionally biased region" description="Basic and acidic residues" evidence="1">
    <location>
        <begin position="579"/>
        <end position="600"/>
    </location>
</feature>
<dbReference type="AlphaFoldDB" id="E4XTA6"/>
<dbReference type="OrthoDB" id="10462869at2759"/>
<evidence type="ECO:0000256" key="1">
    <source>
        <dbReference type="SAM" id="MobiDB-lite"/>
    </source>
</evidence>
<feature type="compositionally biased region" description="Low complexity" evidence="1">
    <location>
        <begin position="146"/>
        <end position="157"/>
    </location>
</feature>
<feature type="region of interest" description="Disordered" evidence="1">
    <location>
        <begin position="960"/>
        <end position="1008"/>
    </location>
</feature>
<keyword evidence="3" id="KW-1185">Reference proteome</keyword>
<feature type="region of interest" description="Disordered" evidence="1">
    <location>
        <begin position="118"/>
        <end position="157"/>
    </location>
</feature>
<dbReference type="EMBL" id="FN653151">
    <property type="protein sequence ID" value="CBY12968.1"/>
    <property type="molecule type" value="Genomic_DNA"/>
</dbReference>
<feature type="region of interest" description="Disordered" evidence="1">
    <location>
        <begin position="201"/>
        <end position="369"/>
    </location>
</feature>
<feature type="region of interest" description="Disordered" evidence="1">
    <location>
        <begin position="496"/>
        <end position="523"/>
    </location>
</feature>
<feature type="compositionally biased region" description="Polar residues" evidence="1">
    <location>
        <begin position="349"/>
        <end position="369"/>
    </location>
</feature>